<name>A0ABD0LY82_9CAEN</name>
<sequence>MRLRIRGDFNIKRCKVPLVLSEQPFRSPGTESNGPLVIILHPEMRPPHLEDNHCLIPHEEKGGTTGFVTTFNTDINSIQMGALSGRIPSRDDRDRVKTRPKGLESDPGKYPSSREGDAELES</sequence>
<dbReference type="AlphaFoldDB" id="A0ABD0LY82"/>
<evidence type="ECO:0000313" key="2">
    <source>
        <dbReference type="EMBL" id="KAK7504452.1"/>
    </source>
</evidence>
<organism evidence="2 3">
    <name type="scientific">Batillaria attramentaria</name>
    <dbReference type="NCBI Taxonomy" id="370345"/>
    <lineage>
        <taxon>Eukaryota</taxon>
        <taxon>Metazoa</taxon>
        <taxon>Spiralia</taxon>
        <taxon>Lophotrochozoa</taxon>
        <taxon>Mollusca</taxon>
        <taxon>Gastropoda</taxon>
        <taxon>Caenogastropoda</taxon>
        <taxon>Sorbeoconcha</taxon>
        <taxon>Cerithioidea</taxon>
        <taxon>Batillariidae</taxon>
        <taxon>Batillaria</taxon>
    </lineage>
</organism>
<reference evidence="2 3" key="1">
    <citation type="journal article" date="2023" name="Sci. Data">
        <title>Genome assembly of the Korean intertidal mud-creeper Batillaria attramentaria.</title>
        <authorList>
            <person name="Patra A.K."/>
            <person name="Ho P.T."/>
            <person name="Jun S."/>
            <person name="Lee S.J."/>
            <person name="Kim Y."/>
            <person name="Won Y.J."/>
        </authorList>
    </citation>
    <scope>NUCLEOTIDE SEQUENCE [LARGE SCALE GENOMIC DNA]</scope>
    <source>
        <strain evidence="2">Wonlab-2016</strain>
    </source>
</reference>
<protein>
    <submittedName>
        <fullName evidence="2">Uncharacterized protein</fullName>
    </submittedName>
</protein>
<dbReference type="EMBL" id="JACVVK020000015">
    <property type="protein sequence ID" value="KAK7504452.1"/>
    <property type="molecule type" value="Genomic_DNA"/>
</dbReference>
<evidence type="ECO:0000313" key="3">
    <source>
        <dbReference type="Proteomes" id="UP001519460"/>
    </source>
</evidence>
<dbReference type="Proteomes" id="UP001519460">
    <property type="component" value="Unassembled WGS sequence"/>
</dbReference>
<keyword evidence="3" id="KW-1185">Reference proteome</keyword>
<evidence type="ECO:0000256" key="1">
    <source>
        <dbReference type="SAM" id="MobiDB-lite"/>
    </source>
</evidence>
<feature type="compositionally biased region" description="Basic and acidic residues" evidence="1">
    <location>
        <begin position="88"/>
        <end position="122"/>
    </location>
</feature>
<feature type="region of interest" description="Disordered" evidence="1">
    <location>
        <begin position="81"/>
        <end position="122"/>
    </location>
</feature>
<accession>A0ABD0LY82</accession>
<proteinExistence type="predicted"/>
<comment type="caution">
    <text evidence="2">The sequence shown here is derived from an EMBL/GenBank/DDBJ whole genome shotgun (WGS) entry which is preliminary data.</text>
</comment>
<gene>
    <name evidence="2" type="ORF">BaRGS_00004318</name>
</gene>